<dbReference type="InterPro" id="IPR012440">
    <property type="entry name" value="DUF1641"/>
</dbReference>
<dbReference type="PANTHER" id="PTHR38433">
    <property type="match status" value="1"/>
</dbReference>
<organism evidence="1 2">
    <name type="scientific">Alicyclobacillus fastidiosus</name>
    <dbReference type="NCBI Taxonomy" id="392011"/>
    <lineage>
        <taxon>Bacteria</taxon>
        <taxon>Bacillati</taxon>
        <taxon>Bacillota</taxon>
        <taxon>Bacilli</taxon>
        <taxon>Bacillales</taxon>
        <taxon>Alicyclobacillaceae</taxon>
        <taxon>Alicyclobacillus</taxon>
    </lineage>
</organism>
<dbReference type="RefSeq" id="WP_268007885.1">
    <property type="nucleotide sequence ID" value="NZ_BSUT01000001.1"/>
</dbReference>
<dbReference type="Pfam" id="PF07849">
    <property type="entry name" value="DUF1641"/>
    <property type="match status" value="1"/>
</dbReference>
<evidence type="ECO:0000313" key="1">
    <source>
        <dbReference type="EMBL" id="WAH43982.1"/>
    </source>
</evidence>
<gene>
    <name evidence="1" type="ORF">NZD89_11700</name>
</gene>
<proteinExistence type="predicted"/>
<dbReference type="PANTHER" id="PTHR38433:SF1">
    <property type="entry name" value="DUF1641 DOMAIN-CONTAINING PROTEIN"/>
    <property type="match status" value="1"/>
</dbReference>
<evidence type="ECO:0000313" key="2">
    <source>
        <dbReference type="Proteomes" id="UP001164761"/>
    </source>
</evidence>
<keyword evidence="2" id="KW-1185">Reference proteome</keyword>
<name>A0ABY6ZMA3_9BACL</name>
<sequence>MANSTTSIVRAEEDHSAQARELIERAKGETAEGIVEALHLLQDLEERGVIPLLRALVEQGDDVLRVLLELFKRDQTVGGIKNVMALVEVFSAIPKDSMNTVLAGVAGGLEEASAAQPKDKFSVYGALQTLQDPDVSRALSFLTSFLKGMGRALGEERIGGVTE</sequence>
<protein>
    <submittedName>
        <fullName evidence="1">DUF1641 domain-containing protein</fullName>
    </submittedName>
</protein>
<reference evidence="1" key="1">
    <citation type="submission" date="2022-08" db="EMBL/GenBank/DDBJ databases">
        <title>Alicyclobacillus fastidiosus DSM 17978, complete genome.</title>
        <authorList>
            <person name="Wang Q."/>
            <person name="Cai R."/>
            <person name="Wang Z."/>
        </authorList>
    </citation>
    <scope>NUCLEOTIDE SEQUENCE</scope>
    <source>
        <strain evidence="1">DSM 17978</strain>
    </source>
</reference>
<dbReference type="Proteomes" id="UP001164761">
    <property type="component" value="Chromosome"/>
</dbReference>
<dbReference type="EMBL" id="CP104067">
    <property type="protein sequence ID" value="WAH43982.1"/>
    <property type="molecule type" value="Genomic_DNA"/>
</dbReference>
<accession>A0ABY6ZMA3</accession>